<dbReference type="PANTHER" id="PTHR43201:SF5">
    <property type="entry name" value="MEDIUM-CHAIN ACYL-COA LIGASE ACSF2, MITOCHONDRIAL"/>
    <property type="match status" value="1"/>
</dbReference>
<dbReference type="PANTHER" id="PTHR43201">
    <property type="entry name" value="ACYL-COA SYNTHETASE"/>
    <property type="match status" value="1"/>
</dbReference>
<dbReference type="InterPro" id="IPR042099">
    <property type="entry name" value="ANL_N_sf"/>
</dbReference>
<protein>
    <submittedName>
        <fullName evidence="6">Fatty-acyl-CoA synthase</fullName>
    </submittedName>
</protein>
<feature type="transmembrane region" description="Helical" evidence="3">
    <location>
        <begin position="71"/>
        <end position="91"/>
    </location>
</feature>
<evidence type="ECO:0000256" key="1">
    <source>
        <dbReference type="ARBA" id="ARBA00006432"/>
    </source>
</evidence>
<keyword evidence="3" id="KW-1133">Transmembrane helix</keyword>
<dbReference type="EMBL" id="FMYQ01000012">
    <property type="protein sequence ID" value="SDC95259.1"/>
    <property type="molecule type" value="Genomic_DNA"/>
</dbReference>
<accession>A0A1G6QSA0</accession>
<dbReference type="PROSITE" id="PS00455">
    <property type="entry name" value="AMP_BINDING"/>
    <property type="match status" value="1"/>
</dbReference>
<comment type="similarity">
    <text evidence="1">Belongs to the ATP-dependent AMP-binding enzyme family.</text>
</comment>
<dbReference type="OrthoDB" id="9803968at2"/>
<keyword evidence="3" id="KW-0812">Transmembrane</keyword>
<evidence type="ECO:0000259" key="5">
    <source>
        <dbReference type="Pfam" id="PF13193"/>
    </source>
</evidence>
<sequence length="539" mass="58099">MPTMPAARTVPRLLEDWAALDPAHEALVGGGERLNYGELLARVRETAAALHALGIGKGDRVAILMGNRVEWLVLAWAAQYIGAIAVGMNTWATAREFAYALQHSGVTLLAAAPTFLRQDFRAMLESIGPLAERAPELRHVVWVGEGDEAHVGGNVTQMSLSTLLRHGAHVAPATIDRLGADVSPDDAALLVYSSGSTSLPKGILLRQGALIENGWHIGQRQHVDENDRLWLAVSLFWSLGSANAAFNLLTHRGAIVLQESFNAADAIALIDSERCTVFYGTPNMVSAIAAQMPPGQTRLESLRTGVTIGSPDQIKRLAALGPQKICNVYGLTETYGNCAVTDADEPLDVRATTMGKPLPGFTVRVVDLDRGYPLPVGQVGELRIKGRMFAGYFNDEARTASSYDSDGFFRSGDLGMIDQHGQLIYRGRVTEMVKTGGINVAPAEVEETLTQHPAVESAFVVALPDTVNDEVLGAIVIARDGQEISEKSLEAFCRQSLAAYKVPRVFRILRESELPLTTTGKVKKAELKALFAQTGMVSR</sequence>
<dbReference type="Gene3D" id="3.40.50.12780">
    <property type="entry name" value="N-terminal domain of ligase-like"/>
    <property type="match status" value="1"/>
</dbReference>
<dbReference type="Pfam" id="PF00501">
    <property type="entry name" value="AMP-binding"/>
    <property type="match status" value="1"/>
</dbReference>
<dbReference type="InterPro" id="IPR045851">
    <property type="entry name" value="AMP-bd_C_sf"/>
</dbReference>
<keyword evidence="7" id="KW-1185">Reference proteome</keyword>
<dbReference type="Pfam" id="PF13193">
    <property type="entry name" value="AMP-binding_C"/>
    <property type="match status" value="1"/>
</dbReference>
<organism evidence="6 7">
    <name type="scientific">Paraburkholderia lycopersici</name>
    <dbReference type="NCBI Taxonomy" id="416944"/>
    <lineage>
        <taxon>Bacteria</taxon>
        <taxon>Pseudomonadati</taxon>
        <taxon>Pseudomonadota</taxon>
        <taxon>Betaproteobacteria</taxon>
        <taxon>Burkholderiales</taxon>
        <taxon>Burkholderiaceae</taxon>
        <taxon>Paraburkholderia</taxon>
    </lineage>
</organism>
<evidence type="ECO:0000256" key="3">
    <source>
        <dbReference type="SAM" id="Phobius"/>
    </source>
</evidence>
<feature type="domain" description="AMP-binding enzyme C-terminal" evidence="5">
    <location>
        <begin position="444"/>
        <end position="521"/>
    </location>
</feature>
<dbReference type="STRING" id="416944.SAMN05421548_11291"/>
<evidence type="ECO:0000313" key="6">
    <source>
        <dbReference type="EMBL" id="SDC95259.1"/>
    </source>
</evidence>
<dbReference type="InterPro" id="IPR020845">
    <property type="entry name" value="AMP-binding_CS"/>
</dbReference>
<proteinExistence type="inferred from homology"/>
<dbReference type="InterPro" id="IPR000873">
    <property type="entry name" value="AMP-dep_synth/lig_dom"/>
</dbReference>
<dbReference type="GO" id="GO:0006631">
    <property type="term" value="P:fatty acid metabolic process"/>
    <property type="evidence" value="ECO:0007669"/>
    <property type="project" value="TreeGrafter"/>
</dbReference>
<reference evidence="7" key="1">
    <citation type="submission" date="2016-09" db="EMBL/GenBank/DDBJ databases">
        <authorList>
            <person name="Varghese N."/>
            <person name="Submissions S."/>
        </authorList>
    </citation>
    <scope>NUCLEOTIDE SEQUENCE [LARGE SCALE GENOMIC DNA]</scope>
    <source>
        <strain evidence="7">TNe-862</strain>
    </source>
</reference>
<evidence type="ECO:0000256" key="2">
    <source>
        <dbReference type="ARBA" id="ARBA00022598"/>
    </source>
</evidence>
<keyword evidence="2" id="KW-0436">Ligase</keyword>
<dbReference type="InterPro" id="IPR025110">
    <property type="entry name" value="AMP-bd_C"/>
</dbReference>
<keyword evidence="3" id="KW-0472">Membrane</keyword>
<dbReference type="SUPFAM" id="SSF56801">
    <property type="entry name" value="Acetyl-CoA synthetase-like"/>
    <property type="match status" value="1"/>
</dbReference>
<gene>
    <name evidence="6" type="ORF">SAMN05421548_11291</name>
</gene>
<name>A0A1G6QSA0_9BURK</name>
<feature type="domain" description="AMP-dependent synthetase/ligase" evidence="4">
    <location>
        <begin position="14"/>
        <end position="393"/>
    </location>
</feature>
<dbReference type="GO" id="GO:0031956">
    <property type="term" value="F:medium-chain fatty acid-CoA ligase activity"/>
    <property type="evidence" value="ECO:0007669"/>
    <property type="project" value="TreeGrafter"/>
</dbReference>
<dbReference type="Gene3D" id="3.30.300.30">
    <property type="match status" value="1"/>
</dbReference>
<evidence type="ECO:0000259" key="4">
    <source>
        <dbReference type="Pfam" id="PF00501"/>
    </source>
</evidence>
<dbReference type="RefSeq" id="WP_091997778.1">
    <property type="nucleotide sequence ID" value="NZ_FMYQ01000012.1"/>
</dbReference>
<evidence type="ECO:0000313" key="7">
    <source>
        <dbReference type="Proteomes" id="UP000198908"/>
    </source>
</evidence>
<dbReference type="AlphaFoldDB" id="A0A1G6QSA0"/>
<dbReference type="Proteomes" id="UP000198908">
    <property type="component" value="Unassembled WGS sequence"/>
</dbReference>